<accession>A0AAN6Z980</accession>
<dbReference type="Proteomes" id="UP001302602">
    <property type="component" value="Unassembled WGS sequence"/>
</dbReference>
<feature type="compositionally biased region" description="Basic and acidic residues" evidence="1">
    <location>
        <begin position="533"/>
        <end position="566"/>
    </location>
</feature>
<dbReference type="AlphaFoldDB" id="A0AAN6Z980"/>
<sequence>MCYKEFVAYQCGHRSIGVTRPCPLTTTGHNFPVCTLRPDKPHYAETMCSACERQLHSRWVLIPTPRAGEDDKASSERLRAITAAPLERSNKGQRETPGNVKQTATSSDDDRKIPPLFMEEVTASGEHHVAVRLPGLYVAEWQADHRPLHDAGKCTCSTSFNPQNPQAPGDELTAHDREKLRQWRELEAEEEGKKKKHDTGEIDNQVDETVKRVAEIKEMFGEFDVESEELRVNLPRLGGGTTTENQVVEFRGQGRSHGHSQGQSQGGGNGRHHRRFQSRRERASPSHRHNPPTQDYGSSQDQGQLVPMSQPTVSYSAVRGHQSYPYPYSGAPFNQAPVTGYRYPEYAQHQQPHHFTPAYPTYATAATYTDTIPYGAHPWTAEPQRTPGMPWMTQGPGPFRTSGYIYHQPPTHERYDPGSSYATTQVPVDRQLPAPEHASPVHNESDDNHQNMGKQIEAVHATHTGSQEPLSLCGLPIGAGPEGTSHMPSWQDCPLRWHASAGNLLMPNGRDAGEDGAAPISELDGTAVAVRQEGVRENSKEDVSAGGREGSRQVERDEGYGKKDADANLDMPPPPPPRPHSAAT</sequence>
<organism evidence="2 3">
    <name type="scientific">Parathielavia appendiculata</name>
    <dbReference type="NCBI Taxonomy" id="2587402"/>
    <lineage>
        <taxon>Eukaryota</taxon>
        <taxon>Fungi</taxon>
        <taxon>Dikarya</taxon>
        <taxon>Ascomycota</taxon>
        <taxon>Pezizomycotina</taxon>
        <taxon>Sordariomycetes</taxon>
        <taxon>Sordariomycetidae</taxon>
        <taxon>Sordariales</taxon>
        <taxon>Chaetomiaceae</taxon>
        <taxon>Parathielavia</taxon>
    </lineage>
</organism>
<dbReference type="RefSeq" id="XP_062652720.1">
    <property type="nucleotide sequence ID" value="XM_062795431.1"/>
</dbReference>
<evidence type="ECO:0000313" key="3">
    <source>
        <dbReference type="Proteomes" id="UP001302602"/>
    </source>
</evidence>
<feature type="region of interest" description="Disordered" evidence="1">
    <location>
        <begin position="82"/>
        <end position="112"/>
    </location>
</feature>
<reference evidence="2" key="1">
    <citation type="journal article" date="2023" name="Mol. Phylogenet. Evol.">
        <title>Genome-scale phylogeny and comparative genomics of the fungal order Sordariales.</title>
        <authorList>
            <person name="Hensen N."/>
            <person name="Bonometti L."/>
            <person name="Westerberg I."/>
            <person name="Brannstrom I.O."/>
            <person name="Guillou S."/>
            <person name="Cros-Aarteil S."/>
            <person name="Calhoun S."/>
            <person name="Haridas S."/>
            <person name="Kuo A."/>
            <person name="Mondo S."/>
            <person name="Pangilinan J."/>
            <person name="Riley R."/>
            <person name="LaButti K."/>
            <person name="Andreopoulos B."/>
            <person name="Lipzen A."/>
            <person name="Chen C."/>
            <person name="Yan M."/>
            <person name="Daum C."/>
            <person name="Ng V."/>
            <person name="Clum A."/>
            <person name="Steindorff A."/>
            <person name="Ohm R.A."/>
            <person name="Martin F."/>
            <person name="Silar P."/>
            <person name="Natvig D.O."/>
            <person name="Lalanne C."/>
            <person name="Gautier V."/>
            <person name="Ament-Velasquez S.L."/>
            <person name="Kruys A."/>
            <person name="Hutchinson M.I."/>
            <person name="Powell A.J."/>
            <person name="Barry K."/>
            <person name="Miller A.N."/>
            <person name="Grigoriev I.V."/>
            <person name="Debuchy R."/>
            <person name="Gladieux P."/>
            <person name="Hiltunen Thoren M."/>
            <person name="Johannesson H."/>
        </authorList>
    </citation>
    <scope>NUCLEOTIDE SEQUENCE</scope>
    <source>
        <strain evidence="2">CBS 731.68</strain>
    </source>
</reference>
<feature type="compositionally biased region" description="Pro residues" evidence="1">
    <location>
        <begin position="571"/>
        <end position="584"/>
    </location>
</feature>
<feature type="region of interest" description="Disordered" evidence="1">
    <location>
        <begin position="253"/>
        <end position="307"/>
    </location>
</feature>
<dbReference type="GeneID" id="87832199"/>
<evidence type="ECO:0000256" key="1">
    <source>
        <dbReference type="SAM" id="MobiDB-lite"/>
    </source>
</evidence>
<gene>
    <name evidence="2" type="ORF">N657DRAFT_668080</name>
</gene>
<reference evidence="2" key="2">
    <citation type="submission" date="2023-05" db="EMBL/GenBank/DDBJ databases">
        <authorList>
            <consortium name="Lawrence Berkeley National Laboratory"/>
            <person name="Steindorff A."/>
            <person name="Hensen N."/>
            <person name="Bonometti L."/>
            <person name="Westerberg I."/>
            <person name="Brannstrom I.O."/>
            <person name="Guillou S."/>
            <person name="Cros-Aarteil S."/>
            <person name="Calhoun S."/>
            <person name="Haridas S."/>
            <person name="Kuo A."/>
            <person name="Mondo S."/>
            <person name="Pangilinan J."/>
            <person name="Riley R."/>
            <person name="Labutti K."/>
            <person name="Andreopoulos B."/>
            <person name="Lipzen A."/>
            <person name="Chen C."/>
            <person name="Yanf M."/>
            <person name="Daum C."/>
            <person name="Ng V."/>
            <person name="Clum A."/>
            <person name="Ohm R."/>
            <person name="Martin F."/>
            <person name="Silar P."/>
            <person name="Natvig D."/>
            <person name="Lalanne C."/>
            <person name="Gautier V."/>
            <person name="Ament-Velasquez S.L."/>
            <person name="Kruys A."/>
            <person name="Hutchinson M.I."/>
            <person name="Powell A.J."/>
            <person name="Barry K."/>
            <person name="Miller A.N."/>
            <person name="Grigoriev I.V."/>
            <person name="Debuchy R."/>
            <person name="Gladieux P."/>
            <person name="Thoren M.H."/>
            <person name="Johannesson H."/>
        </authorList>
    </citation>
    <scope>NUCLEOTIDE SEQUENCE</scope>
    <source>
        <strain evidence="2">CBS 731.68</strain>
    </source>
</reference>
<proteinExistence type="predicted"/>
<protein>
    <submittedName>
        <fullName evidence="2">Uncharacterized protein</fullName>
    </submittedName>
</protein>
<dbReference type="EMBL" id="MU853223">
    <property type="protein sequence ID" value="KAK4128949.1"/>
    <property type="molecule type" value="Genomic_DNA"/>
</dbReference>
<keyword evidence="3" id="KW-1185">Reference proteome</keyword>
<evidence type="ECO:0000313" key="2">
    <source>
        <dbReference type="EMBL" id="KAK4128949.1"/>
    </source>
</evidence>
<name>A0AAN6Z980_9PEZI</name>
<comment type="caution">
    <text evidence="2">The sequence shown here is derived from an EMBL/GenBank/DDBJ whole genome shotgun (WGS) entry which is preliminary data.</text>
</comment>
<feature type="compositionally biased region" description="Polar residues" evidence="1">
    <location>
        <begin position="291"/>
        <end position="307"/>
    </location>
</feature>
<feature type="region of interest" description="Disordered" evidence="1">
    <location>
        <begin position="531"/>
        <end position="584"/>
    </location>
</feature>